<accession>I0K5U8</accession>
<name>I0K5U8_9BACT</name>
<dbReference type="Gene3D" id="2.30.40.10">
    <property type="entry name" value="Urease, subunit C, domain 1"/>
    <property type="match status" value="1"/>
</dbReference>
<dbReference type="SUPFAM" id="SSF51338">
    <property type="entry name" value="Composite domain of metallo-dependent hydrolases"/>
    <property type="match status" value="1"/>
</dbReference>
<gene>
    <name evidence="2" type="ORF">FAES_1491</name>
</gene>
<dbReference type="Gene3D" id="3.40.50.10910">
    <property type="entry name" value="Amidohydrolase"/>
    <property type="match status" value="1"/>
</dbReference>
<dbReference type="InterPro" id="IPR032466">
    <property type="entry name" value="Metal_Hydrolase"/>
</dbReference>
<dbReference type="Proteomes" id="UP000011058">
    <property type="component" value="Chromosome"/>
</dbReference>
<dbReference type="AlphaFoldDB" id="I0K5U8"/>
<dbReference type="InterPro" id="IPR006680">
    <property type="entry name" value="Amidohydro-rel"/>
</dbReference>
<dbReference type="HOGENOM" id="CLU_023620_4_1_10"/>
<dbReference type="InterPro" id="IPR051781">
    <property type="entry name" value="Metallo-dep_Hydrolase"/>
</dbReference>
<dbReference type="Gene3D" id="3.30.110.90">
    <property type="entry name" value="Amidohydrolase"/>
    <property type="match status" value="1"/>
</dbReference>
<dbReference type="Gene3D" id="1.20.58.520">
    <property type="entry name" value="Amidohydrolase"/>
    <property type="match status" value="1"/>
</dbReference>
<dbReference type="STRING" id="1166018.FAES_1491"/>
<feature type="domain" description="Amidohydrolase-related" evidence="1">
    <location>
        <begin position="103"/>
        <end position="456"/>
    </location>
</feature>
<evidence type="ECO:0000313" key="2">
    <source>
        <dbReference type="EMBL" id="CCG99501.1"/>
    </source>
</evidence>
<dbReference type="GO" id="GO:0016810">
    <property type="term" value="F:hydrolase activity, acting on carbon-nitrogen (but not peptide) bonds"/>
    <property type="evidence" value="ECO:0007669"/>
    <property type="project" value="InterPro"/>
</dbReference>
<dbReference type="InterPro" id="IPR011059">
    <property type="entry name" value="Metal-dep_hydrolase_composite"/>
</dbReference>
<keyword evidence="2" id="KW-0378">Hydrolase</keyword>
<dbReference type="eggNOG" id="COG1228">
    <property type="taxonomic scope" value="Bacteria"/>
</dbReference>
<sequence>MDRRRGQTLLCRTLASKPATPMRIFFFFLFVSLVNTVVGQELVSNRAREIVFVGVNVIPMDRERVLTNQTVTISDGRITGIYPSKQSIKRGSESLYIDGTGKYLVPGWAEMHAHIPPIDDMEPMKDVLMLYLVNGITTIRGMLGHPRHLELRSQVNDGTVLGPHVYTTGPSFNGQTVKTPERGAEMVREQKAAGYDFLKLHPGLTNQTFPAIARTAKEVGIPFVGHVSFNVGVWRAIDARYSSIDHLDGFIEAITPGSDTLAEPETGLFGAWIADRTDEARIPKLIAALRGTNIRVVPTQALAERWLSAQPAEAYTNAPEMRYMKPQEITNWVNAKTNYLNSPNFTKAKADRLIQVRRKLIYECQKNGIPLLLGSDAPQVFNVPGFSIHHEMQYMVDAGLTPYQTLRAGTVNVADYLNKPDWGTIKVGNVSDLVLLRANPLINIGNTRQIEGVMMGTNWLPKSYIDQTLSRLSRQ</sequence>
<dbReference type="PANTHER" id="PTHR43135">
    <property type="entry name" value="ALPHA-D-RIBOSE 1-METHYLPHOSPHONATE 5-TRIPHOSPHATE DIPHOSPHATASE"/>
    <property type="match status" value="1"/>
</dbReference>
<organism evidence="2 3">
    <name type="scientific">Fibrella aestuarina BUZ 2</name>
    <dbReference type="NCBI Taxonomy" id="1166018"/>
    <lineage>
        <taxon>Bacteria</taxon>
        <taxon>Pseudomonadati</taxon>
        <taxon>Bacteroidota</taxon>
        <taxon>Cytophagia</taxon>
        <taxon>Cytophagales</taxon>
        <taxon>Spirosomataceae</taxon>
        <taxon>Fibrella</taxon>
    </lineage>
</organism>
<protein>
    <submittedName>
        <fullName evidence="2">Amidohydrolase</fullName>
    </submittedName>
</protein>
<proteinExistence type="predicted"/>
<reference evidence="2 3" key="1">
    <citation type="journal article" date="2012" name="J. Bacteriol.">
        <title>Genome Sequence of Fibrella aestuarina BUZ 2T, a Filamentous Marine Bacterium.</title>
        <authorList>
            <person name="Filippini M."/>
            <person name="Qi W."/>
            <person name="Blom J."/>
            <person name="Goesmann A."/>
            <person name="Smits T.H."/>
            <person name="Bagheri H.C."/>
        </authorList>
    </citation>
    <scope>NUCLEOTIDE SEQUENCE [LARGE SCALE GENOMIC DNA]</scope>
    <source>
        <strain evidence="3">BUZ 2T</strain>
    </source>
</reference>
<dbReference type="SUPFAM" id="SSF51556">
    <property type="entry name" value="Metallo-dependent hydrolases"/>
    <property type="match status" value="1"/>
</dbReference>
<keyword evidence="3" id="KW-1185">Reference proteome</keyword>
<dbReference type="Pfam" id="PF01979">
    <property type="entry name" value="Amidohydro_1"/>
    <property type="match status" value="1"/>
</dbReference>
<dbReference type="EMBL" id="HE796683">
    <property type="protein sequence ID" value="CCG99501.1"/>
    <property type="molecule type" value="Genomic_DNA"/>
</dbReference>
<evidence type="ECO:0000259" key="1">
    <source>
        <dbReference type="Pfam" id="PF01979"/>
    </source>
</evidence>
<dbReference type="PANTHER" id="PTHR43135:SF3">
    <property type="entry name" value="ALPHA-D-RIBOSE 1-METHYLPHOSPHONATE 5-TRIPHOSPHATE DIPHOSPHATASE"/>
    <property type="match status" value="1"/>
</dbReference>
<evidence type="ECO:0000313" key="3">
    <source>
        <dbReference type="Proteomes" id="UP000011058"/>
    </source>
</evidence>
<dbReference type="KEGG" id="fae:FAES_1491"/>